<dbReference type="Proteomes" id="UP001148838">
    <property type="component" value="Unassembled WGS sequence"/>
</dbReference>
<dbReference type="EMBL" id="JAJSOF020000015">
    <property type="protein sequence ID" value="KAJ4441393.1"/>
    <property type="molecule type" value="Genomic_DNA"/>
</dbReference>
<evidence type="ECO:0000313" key="1">
    <source>
        <dbReference type="EMBL" id="KAJ4441393.1"/>
    </source>
</evidence>
<comment type="caution">
    <text evidence="1">The sequence shown here is derived from an EMBL/GenBank/DDBJ whole genome shotgun (WGS) entry which is preliminary data.</text>
</comment>
<reference evidence="1 2" key="1">
    <citation type="journal article" date="2022" name="Allergy">
        <title>Genome assembly and annotation of Periplaneta americana reveal a comprehensive cockroach allergen profile.</title>
        <authorList>
            <person name="Wang L."/>
            <person name="Xiong Q."/>
            <person name="Saelim N."/>
            <person name="Wang L."/>
            <person name="Nong W."/>
            <person name="Wan A.T."/>
            <person name="Shi M."/>
            <person name="Liu X."/>
            <person name="Cao Q."/>
            <person name="Hui J.H.L."/>
            <person name="Sookrung N."/>
            <person name="Leung T.F."/>
            <person name="Tungtrongchitr A."/>
            <person name="Tsui S.K.W."/>
        </authorList>
    </citation>
    <scope>NUCLEOTIDE SEQUENCE [LARGE SCALE GENOMIC DNA]</scope>
    <source>
        <strain evidence="1">PWHHKU_190912</strain>
    </source>
</reference>
<dbReference type="InterPro" id="IPR036397">
    <property type="entry name" value="RNaseH_sf"/>
</dbReference>
<gene>
    <name evidence="1" type="ORF">ANN_11248</name>
</gene>
<sequence length="347" mass="39455">MESTHVSGTVTIEDQRLNIYVEKPHRKSLRSGVCDELPVDHSIVSPWATRFRASLDDDARPGRPKTSTHKQNEKLVADALQEDRRAMCEQFSETTRISINSVFRILTKNLKKRKFSAHWIPHCLTAEQKQKHLGIANLLTGPSRKREAQRETVLWSTIASGDMDCSSSSHRSTLTMTKSSSSVVDWLHSQVENFYDRGIEHLVKRNESYARAAGIPAAGVRDAAAGVPIAVRWPQYERKALYINTYASLQARRSVIKLSGVCCGKMVTMAEERRRPYISETNRARRLDFAKEHVGKDEEFWNRVIWSDETKIKLYGSDGINRAWRKPNSDNDINNTLPIVKTGVDAY</sequence>
<organism evidence="1 2">
    <name type="scientific">Periplaneta americana</name>
    <name type="common">American cockroach</name>
    <name type="synonym">Blatta americana</name>
    <dbReference type="NCBI Taxonomy" id="6978"/>
    <lineage>
        <taxon>Eukaryota</taxon>
        <taxon>Metazoa</taxon>
        <taxon>Ecdysozoa</taxon>
        <taxon>Arthropoda</taxon>
        <taxon>Hexapoda</taxon>
        <taxon>Insecta</taxon>
        <taxon>Pterygota</taxon>
        <taxon>Neoptera</taxon>
        <taxon>Polyneoptera</taxon>
        <taxon>Dictyoptera</taxon>
        <taxon>Blattodea</taxon>
        <taxon>Blattoidea</taxon>
        <taxon>Blattidae</taxon>
        <taxon>Blattinae</taxon>
        <taxon>Periplaneta</taxon>
    </lineage>
</organism>
<evidence type="ECO:0008006" key="3">
    <source>
        <dbReference type="Google" id="ProtNLM"/>
    </source>
</evidence>
<keyword evidence="2" id="KW-1185">Reference proteome</keyword>
<proteinExistence type="predicted"/>
<dbReference type="PANTHER" id="PTHR46060:SF1">
    <property type="entry name" value="MARINER MOS1 TRANSPOSASE-LIKE PROTEIN"/>
    <property type="match status" value="1"/>
</dbReference>
<dbReference type="PANTHER" id="PTHR46060">
    <property type="entry name" value="MARINER MOS1 TRANSPOSASE-LIKE PROTEIN"/>
    <property type="match status" value="1"/>
</dbReference>
<dbReference type="Gene3D" id="3.30.420.10">
    <property type="entry name" value="Ribonuclease H-like superfamily/Ribonuclease H"/>
    <property type="match status" value="1"/>
</dbReference>
<accession>A0ABQ8T616</accession>
<dbReference type="InterPro" id="IPR052709">
    <property type="entry name" value="Transposase-MT_Hybrid"/>
</dbReference>
<name>A0ABQ8T616_PERAM</name>
<protein>
    <recommendedName>
        <fullName evidence="3">Transposase Tc1-like domain-containing protein</fullName>
    </recommendedName>
</protein>
<evidence type="ECO:0000313" key="2">
    <source>
        <dbReference type="Proteomes" id="UP001148838"/>
    </source>
</evidence>